<dbReference type="EC" id="2.6.1.-" evidence="1"/>
<reference evidence="3 4" key="1">
    <citation type="journal article" date="2015" name="Genome Announc.">
        <title>Expanding the biotechnology potential of lactobacilli through comparative genomics of 213 strains and associated genera.</title>
        <authorList>
            <person name="Sun Z."/>
            <person name="Harris H.M."/>
            <person name="McCann A."/>
            <person name="Guo C."/>
            <person name="Argimon S."/>
            <person name="Zhang W."/>
            <person name="Yang X."/>
            <person name="Jeffery I.B."/>
            <person name="Cooney J.C."/>
            <person name="Kagawa T.F."/>
            <person name="Liu W."/>
            <person name="Song Y."/>
            <person name="Salvetti E."/>
            <person name="Wrobel A."/>
            <person name="Rasinkangas P."/>
            <person name="Parkhill J."/>
            <person name="Rea M.C."/>
            <person name="O'Sullivan O."/>
            <person name="Ritari J."/>
            <person name="Douillard F.P."/>
            <person name="Paul Ross R."/>
            <person name="Yang R."/>
            <person name="Briner A.E."/>
            <person name="Felis G.E."/>
            <person name="de Vos W.M."/>
            <person name="Barrangou R."/>
            <person name="Klaenhammer T.R."/>
            <person name="Caufield P.W."/>
            <person name="Cui Y."/>
            <person name="Zhang H."/>
            <person name="O'Toole P.W."/>
        </authorList>
    </citation>
    <scope>NUCLEOTIDE SEQUENCE [LARGE SCALE GENOMIC DNA]</scope>
    <source>
        <strain evidence="3 4">DSM 19971</strain>
    </source>
</reference>
<dbReference type="Pfam" id="PF00155">
    <property type="entry name" value="Aminotran_1_2"/>
    <property type="match status" value="1"/>
</dbReference>
<keyword evidence="1" id="KW-0032">Aminotransferase</keyword>
<dbReference type="InterPro" id="IPR015422">
    <property type="entry name" value="PyrdxlP-dep_Trfase_small"/>
</dbReference>
<comment type="caution">
    <text evidence="3">The sequence shown here is derived from an EMBL/GenBank/DDBJ whole genome shotgun (WGS) entry which is preliminary data.</text>
</comment>
<proteinExistence type="inferred from homology"/>
<evidence type="ECO:0000256" key="1">
    <source>
        <dbReference type="RuleBase" id="RU000481"/>
    </source>
</evidence>
<evidence type="ECO:0000313" key="4">
    <source>
        <dbReference type="Proteomes" id="UP000051155"/>
    </source>
</evidence>
<keyword evidence="4" id="KW-1185">Reference proteome</keyword>
<dbReference type="STRING" id="1423812.FD20_GL000024"/>
<gene>
    <name evidence="3" type="ORF">FD20_GL000024</name>
</gene>
<evidence type="ECO:0000313" key="3">
    <source>
        <dbReference type="EMBL" id="KRL38988.1"/>
    </source>
</evidence>
<dbReference type="Gene3D" id="3.40.640.10">
    <property type="entry name" value="Type I PLP-dependent aspartate aminotransferase-like (Major domain)"/>
    <property type="match status" value="1"/>
</dbReference>
<dbReference type="InterPro" id="IPR004839">
    <property type="entry name" value="Aminotransferase_I/II_large"/>
</dbReference>
<dbReference type="PANTHER" id="PTHR43510:SF1">
    <property type="entry name" value="AMINOTRANSFERASE FUNCTION, HYPOTHETICAL (EUROFUNG)"/>
    <property type="match status" value="1"/>
</dbReference>
<comment type="similarity">
    <text evidence="1">Belongs to the class-I pyridoxal-phosphate-dependent aminotransferase family.</text>
</comment>
<comment type="cofactor">
    <cofactor evidence="1">
        <name>pyridoxal 5'-phosphate</name>
        <dbReference type="ChEBI" id="CHEBI:597326"/>
    </cofactor>
</comment>
<name>A0A0R1Q3I7_9LACO</name>
<dbReference type="PANTHER" id="PTHR43510">
    <property type="entry name" value="AMINOTRANSFERASE FUNCTION, HYPOTHETICAL (EUROFUNG)"/>
    <property type="match status" value="1"/>
</dbReference>
<sequence>MVIEIAKFGVEEWLNKWEKEARYDISQSSIAALTLKELTNLGGMTVTAFFEKLSSKELDYGWIEGSPTFKKLVAKFYQKIPTANVLQTNGSTGANMLALYALLNPGDHVVTTFPTYQQLYDIPRSLGAHVDFVRLEEAANWQLDLEKLAAVVTPATKIICLNNANNPTGTLLDRIALERVAAIARKADAYVVVDEVYSPLVDSDDFVSIADVYEKGIATNSLSKTYSLPGLRIGWIASPDSEIVNLFRKYRDYTLISSGVLDDELAVLALSNRAKILQRNQKIVIDNLEIVKKWIEKEPRVELVLPKNVPTSFIKLDIPEDDYSFCVSLLKNTGVLLVPGTAFGVPQHARLGYCCDKKTLEQGLALLTQHLRKFDK</sequence>
<dbReference type="GO" id="GO:0030170">
    <property type="term" value="F:pyridoxal phosphate binding"/>
    <property type="evidence" value="ECO:0007669"/>
    <property type="project" value="InterPro"/>
</dbReference>
<protein>
    <recommendedName>
        <fullName evidence="1">Aminotransferase</fullName>
        <ecNumber evidence="1">2.6.1.-</ecNumber>
    </recommendedName>
</protein>
<dbReference type="CDD" id="cd00609">
    <property type="entry name" value="AAT_like"/>
    <property type="match status" value="1"/>
</dbReference>
<organism evidence="3 4">
    <name type="scientific">Liquorilactobacillus uvarum DSM 19971</name>
    <dbReference type="NCBI Taxonomy" id="1423812"/>
    <lineage>
        <taxon>Bacteria</taxon>
        <taxon>Bacillati</taxon>
        <taxon>Bacillota</taxon>
        <taxon>Bacilli</taxon>
        <taxon>Lactobacillales</taxon>
        <taxon>Lactobacillaceae</taxon>
        <taxon>Liquorilactobacillus</taxon>
    </lineage>
</organism>
<keyword evidence="1" id="KW-0808">Transferase</keyword>
<dbReference type="Proteomes" id="UP000051155">
    <property type="component" value="Unassembled WGS sequence"/>
</dbReference>
<dbReference type="Gene3D" id="3.90.1150.10">
    <property type="entry name" value="Aspartate Aminotransferase, domain 1"/>
    <property type="match status" value="1"/>
</dbReference>
<evidence type="ECO:0000259" key="2">
    <source>
        <dbReference type="Pfam" id="PF00155"/>
    </source>
</evidence>
<dbReference type="InterPro" id="IPR015421">
    <property type="entry name" value="PyrdxlP-dep_Trfase_major"/>
</dbReference>
<dbReference type="NCBIfam" id="NF005593">
    <property type="entry name" value="PRK07324.1"/>
    <property type="match status" value="1"/>
</dbReference>
<dbReference type="GO" id="GO:0008483">
    <property type="term" value="F:transaminase activity"/>
    <property type="evidence" value="ECO:0007669"/>
    <property type="project" value="UniProtKB-KW"/>
</dbReference>
<dbReference type="SUPFAM" id="SSF53383">
    <property type="entry name" value="PLP-dependent transferases"/>
    <property type="match status" value="1"/>
</dbReference>
<dbReference type="AlphaFoldDB" id="A0A0R1Q3I7"/>
<dbReference type="PATRIC" id="fig|1423812.3.peg.25"/>
<feature type="domain" description="Aminotransferase class I/classII large" evidence="2">
    <location>
        <begin position="54"/>
        <end position="364"/>
    </location>
</feature>
<dbReference type="InterPro" id="IPR015424">
    <property type="entry name" value="PyrdxlP-dep_Trfase"/>
</dbReference>
<dbReference type="PROSITE" id="PS00105">
    <property type="entry name" value="AA_TRANSFER_CLASS_1"/>
    <property type="match status" value="1"/>
</dbReference>
<accession>A0A0R1Q3I7</accession>
<dbReference type="EMBL" id="AZEG01000001">
    <property type="protein sequence ID" value="KRL38988.1"/>
    <property type="molecule type" value="Genomic_DNA"/>
</dbReference>
<dbReference type="InterPro" id="IPR004838">
    <property type="entry name" value="NHTrfase_class1_PyrdxlP-BS"/>
</dbReference>